<organism evidence="2 3">
    <name type="scientific">Monilinia fructicola</name>
    <name type="common">Brown rot fungus</name>
    <name type="synonym">Ciboria fructicola</name>
    <dbReference type="NCBI Taxonomy" id="38448"/>
    <lineage>
        <taxon>Eukaryota</taxon>
        <taxon>Fungi</taxon>
        <taxon>Dikarya</taxon>
        <taxon>Ascomycota</taxon>
        <taxon>Pezizomycotina</taxon>
        <taxon>Leotiomycetes</taxon>
        <taxon>Helotiales</taxon>
        <taxon>Sclerotiniaceae</taxon>
        <taxon>Monilinia</taxon>
    </lineage>
</organism>
<feature type="chain" id="PRO_5024450205" evidence="1">
    <location>
        <begin position="30"/>
        <end position="247"/>
    </location>
</feature>
<comment type="caution">
    <text evidence="2">The sequence shown here is derived from an EMBL/GenBank/DDBJ whole genome shotgun (WGS) entry which is preliminary data.</text>
</comment>
<dbReference type="PROSITE" id="PS51257">
    <property type="entry name" value="PROKAR_LIPOPROTEIN"/>
    <property type="match status" value="1"/>
</dbReference>
<gene>
    <name evidence="2" type="ORF">EYC84_005306</name>
</gene>
<evidence type="ECO:0000256" key="1">
    <source>
        <dbReference type="SAM" id="SignalP"/>
    </source>
</evidence>
<dbReference type="AlphaFoldDB" id="A0A5M9JYL2"/>
<keyword evidence="3" id="KW-1185">Reference proteome</keyword>
<evidence type="ECO:0000313" key="3">
    <source>
        <dbReference type="Proteomes" id="UP000322873"/>
    </source>
</evidence>
<dbReference type="EMBL" id="VICG01000003">
    <property type="protein sequence ID" value="KAA8573740.1"/>
    <property type="molecule type" value="Genomic_DNA"/>
</dbReference>
<proteinExistence type="predicted"/>
<name>A0A5M9JYL2_MONFR</name>
<protein>
    <submittedName>
        <fullName evidence="2">Uncharacterized protein</fullName>
    </submittedName>
</protein>
<reference evidence="2 3" key="1">
    <citation type="submission" date="2019-06" db="EMBL/GenBank/DDBJ databases">
        <title>Genome Sequence of the Brown Rot Fungal Pathogen Monilinia fructicola.</title>
        <authorList>
            <person name="De Miccolis Angelini R.M."/>
            <person name="Landi L."/>
            <person name="Abate D."/>
            <person name="Pollastro S."/>
            <person name="Romanazzi G."/>
            <person name="Faretra F."/>
        </authorList>
    </citation>
    <scope>NUCLEOTIDE SEQUENCE [LARGE SCALE GENOMIC DNA]</scope>
    <source>
        <strain evidence="2 3">Mfrc123</strain>
    </source>
</reference>
<evidence type="ECO:0000313" key="2">
    <source>
        <dbReference type="EMBL" id="KAA8573740.1"/>
    </source>
</evidence>
<keyword evidence="1" id="KW-0732">Signal</keyword>
<dbReference type="Proteomes" id="UP000322873">
    <property type="component" value="Unassembled WGS sequence"/>
</dbReference>
<feature type="signal peptide" evidence="1">
    <location>
        <begin position="1"/>
        <end position="29"/>
    </location>
</feature>
<sequence>MGNDTKGSSRLRCVCIYICMSMAASCIAGQQHNVEHSTYWILLAFSLFMRDNPLSSLPQGLVTRCVNLSPRLQPLSRNSSSNRTEPNPISFLFAAQSFKQPTVSHSLGMHLIITPQSHRLSMPTRYYTFVHGVFVQSPFVSLRFTSRSTDYDMCRVIELREPKELPYMQSGTFSQCKSRSAPARLAALGQENRVPRNSAYQPAGNLNRFVHRFKEIRLARQWYQRSDGGGFVLGLGKGYLNWLVFRR</sequence>
<accession>A0A5M9JYL2</accession>